<dbReference type="NCBIfam" id="TIGR00060">
    <property type="entry name" value="L18_bact"/>
    <property type="match status" value="1"/>
</dbReference>
<dbReference type="PANTHER" id="PTHR12899">
    <property type="entry name" value="39S RIBOSOMAL PROTEIN L18, MITOCHONDRIAL"/>
    <property type="match status" value="1"/>
</dbReference>
<name>A0A2H0DY89_9BACT</name>
<keyword evidence="2 7" id="KW-0699">rRNA-binding</keyword>
<evidence type="ECO:0000256" key="7">
    <source>
        <dbReference type="HAMAP-Rule" id="MF_01337"/>
    </source>
</evidence>
<dbReference type="SUPFAM" id="SSF53137">
    <property type="entry name" value="Translational machinery components"/>
    <property type="match status" value="1"/>
</dbReference>
<comment type="function">
    <text evidence="7">This is one of the proteins that bind and probably mediate the attachment of the 5S RNA into the large ribosomal subunit, where it forms part of the central protuberance.</text>
</comment>
<dbReference type="InterPro" id="IPR005484">
    <property type="entry name" value="Ribosomal_uL18_bac/plant/anim"/>
</dbReference>
<proteinExistence type="inferred from homology"/>
<dbReference type="AlphaFoldDB" id="A0A2H0DY89"/>
<sequence>MRENISKRKIRHNRVRSKIFGTESRPRLSVFKSNKYFRVQIIDDENGVTLVSSSTEKSKESMLNQAKSIGKDIALKAKAKGISSVSFDRGGYLYAGRIKALADSARENGLNF</sequence>
<dbReference type="FunFam" id="3.30.420.100:FF:000001">
    <property type="entry name" value="50S ribosomal protein L18"/>
    <property type="match status" value="1"/>
</dbReference>
<evidence type="ECO:0000256" key="5">
    <source>
        <dbReference type="ARBA" id="ARBA00023274"/>
    </source>
</evidence>
<dbReference type="GO" id="GO:0006412">
    <property type="term" value="P:translation"/>
    <property type="evidence" value="ECO:0007669"/>
    <property type="project" value="UniProtKB-UniRule"/>
</dbReference>
<keyword evidence="5 7" id="KW-0687">Ribonucleoprotein</keyword>
<dbReference type="InterPro" id="IPR057268">
    <property type="entry name" value="Ribosomal_L18"/>
</dbReference>
<reference evidence="8 9" key="1">
    <citation type="submission" date="2017-09" db="EMBL/GenBank/DDBJ databases">
        <title>Depth-based differentiation of microbial function through sediment-hosted aquifers and enrichment of novel symbionts in the deep terrestrial subsurface.</title>
        <authorList>
            <person name="Probst A.J."/>
            <person name="Ladd B."/>
            <person name="Jarett J.K."/>
            <person name="Geller-Mcgrath D.E."/>
            <person name="Sieber C.M."/>
            <person name="Emerson J.B."/>
            <person name="Anantharaman K."/>
            <person name="Thomas B.C."/>
            <person name="Malmstrom R."/>
            <person name="Stieglmeier M."/>
            <person name="Klingl A."/>
            <person name="Woyke T."/>
            <person name="Ryan C.M."/>
            <person name="Banfield J.F."/>
        </authorList>
    </citation>
    <scope>NUCLEOTIDE SEQUENCE [LARGE SCALE GENOMIC DNA]</scope>
    <source>
        <strain evidence="8">CG22_combo_CG10-13_8_21_14_all_36_13</strain>
    </source>
</reference>
<keyword evidence="3 7" id="KW-0694">RNA-binding</keyword>
<comment type="similarity">
    <text evidence="1 7">Belongs to the universal ribosomal protein uL18 family.</text>
</comment>
<dbReference type="PANTHER" id="PTHR12899:SF3">
    <property type="entry name" value="LARGE RIBOSOMAL SUBUNIT PROTEIN UL18M"/>
    <property type="match status" value="1"/>
</dbReference>
<evidence type="ECO:0000256" key="1">
    <source>
        <dbReference type="ARBA" id="ARBA00007116"/>
    </source>
</evidence>
<comment type="caution">
    <text evidence="8">The sequence shown here is derived from an EMBL/GenBank/DDBJ whole genome shotgun (WGS) entry which is preliminary data.</text>
</comment>
<dbReference type="InterPro" id="IPR004389">
    <property type="entry name" value="Ribosomal_uL18_bac-type"/>
</dbReference>
<protein>
    <recommendedName>
        <fullName evidence="6 7">Large ribosomal subunit protein uL18</fullName>
    </recommendedName>
</protein>
<evidence type="ECO:0000256" key="2">
    <source>
        <dbReference type="ARBA" id="ARBA00022730"/>
    </source>
</evidence>
<evidence type="ECO:0000256" key="3">
    <source>
        <dbReference type="ARBA" id="ARBA00022884"/>
    </source>
</evidence>
<gene>
    <name evidence="7" type="primary">rplR</name>
    <name evidence="8" type="ORF">COW81_01845</name>
</gene>
<evidence type="ECO:0000256" key="6">
    <source>
        <dbReference type="ARBA" id="ARBA00035197"/>
    </source>
</evidence>
<dbReference type="CDD" id="cd00432">
    <property type="entry name" value="Ribosomal_L18_L5e"/>
    <property type="match status" value="1"/>
</dbReference>
<dbReference type="Gene3D" id="3.30.420.100">
    <property type="match status" value="1"/>
</dbReference>
<comment type="subunit">
    <text evidence="7">Part of the 50S ribosomal subunit; part of the 5S rRNA/L5/L18/L25 subcomplex. Contacts the 5S and 23S rRNAs.</text>
</comment>
<keyword evidence="4 7" id="KW-0689">Ribosomal protein</keyword>
<dbReference type="Pfam" id="PF00861">
    <property type="entry name" value="Ribosomal_L18p"/>
    <property type="match status" value="1"/>
</dbReference>
<dbReference type="GO" id="GO:0003735">
    <property type="term" value="F:structural constituent of ribosome"/>
    <property type="evidence" value="ECO:0007669"/>
    <property type="project" value="InterPro"/>
</dbReference>
<organism evidence="8 9">
    <name type="scientific">Candidatus Campbellbacteria bacterium CG22_combo_CG10-13_8_21_14_all_36_13</name>
    <dbReference type="NCBI Taxonomy" id="1974529"/>
    <lineage>
        <taxon>Bacteria</taxon>
        <taxon>Candidatus Campbelliibacteriota</taxon>
    </lineage>
</organism>
<dbReference type="HAMAP" id="MF_01337_B">
    <property type="entry name" value="Ribosomal_uL18_B"/>
    <property type="match status" value="1"/>
</dbReference>
<evidence type="ECO:0000313" key="9">
    <source>
        <dbReference type="Proteomes" id="UP000231143"/>
    </source>
</evidence>
<dbReference type="GO" id="GO:0022625">
    <property type="term" value="C:cytosolic large ribosomal subunit"/>
    <property type="evidence" value="ECO:0007669"/>
    <property type="project" value="TreeGrafter"/>
</dbReference>
<evidence type="ECO:0000313" key="8">
    <source>
        <dbReference type="EMBL" id="PIP87142.1"/>
    </source>
</evidence>
<accession>A0A2H0DY89</accession>
<dbReference type="GO" id="GO:0008097">
    <property type="term" value="F:5S rRNA binding"/>
    <property type="evidence" value="ECO:0007669"/>
    <property type="project" value="TreeGrafter"/>
</dbReference>
<dbReference type="EMBL" id="PCTT01000023">
    <property type="protein sequence ID" value="PIP87142.1"/>
    <property type="molecule type" value="Genomic_DNA"/>
</dbReference>
<dbReference type="Proteomes" id="UP000231143">
    <property type="component" value="Unassembled WGS sequence"/>
</dbReference>
<evidence type="ECO:0000256" key="4">
    <source>
        <dbReference type="ARBA" id="ARBA00022980"/>
    </source>
</evidence>